<evidence type="ECO:0000256" key="3">
    <source>
        <dbReference type="ARBA" id="ARBA00006181"/>
    </source>
</evidence>
<dbReference type="InterPro" id="IPR036980">
    <property type="entry name" value="RNase_P/MRP_Rpp29_sf"/>
</dbReference>
<dbReference type="SMART" id="SM00538">
    <property type="entry name" value="POP4"/>
    <property type="match status" value="1"/>
</dbReference>
<proteinExistence type="inferred from homology"/>
<dbReference type="Proteomes" id="UP000265200">
    <property type="component" value="Chromosome 3"/>
</dbReference>
<dbReference type="PANTHER" id="PTHR13348:SF0">
    <property type="entry name" value="RIBONUCLEASE P PROTEIN SUBUNIT P29"/>
    <property type="match status" value="1"/>
</dbReference>
<reference evidence="6" key="3">
    <citation type="submission" date="2025-08" db="UniProtKB">
        <authorList>
            <consortium name="Ensembl"/>
        </authorList>
    </citation>
    <scope>IDENTIFICATION</scope>
    <source>
        <strain evidence="6">HSOK</strain>
    </source>
</reference>
<dbReference type="SUPFAM" id="SSF101744">
    <property type="entry name" value="Rof/RNase P subunit-like"/>
    <property type="match status" value="1"/>
</dbReference>
<accession>A0A3P9HST7</accession>
<dbReference type="GO" id="GO:0030677">
    <property type="term" value="C:ribonuclease P complex"/>
    <property type="evidence" value="ECO:0007669"/>
    <property type="project" value="InterPro"/>
</dbReference>
<dbReference type="GO" id="GO:0001682">
    <property type="term" value="P:tRNA 5'-leader removal"/>
    <property type="evidence" value="ECO:0007669"/>
    <property type="project" value="InterPro"/>
</dbReference>
<dbReference type="Ensembl" id="ENSORLT00015017499.1">
    <property type="protein sequence ID" value="ENSORLP00015010808.1"/>
    <property type="gene ID" value="ENSORLG00015011624.1"/>
</dbReference>
<dbReference type="GO" id="GO:0033204">
    <property type="term" value="F:ribonuclease P RNA binding"/>
    <property type="evidence" value="ECO:0007669"/>
    <property type="project" value="InterPro"/>
</dbReference>
<evidence type="ECO:0000256" key="5">
    <source>
        <dbReference type="ARBA" id="ARBA00046486"/>
    </source>
</evidence>
<name>A0A3P9HST7_ORYLA</name>
<sequence>MEEALVRAPLPRELLKVLGVEVRRRLQDLLSGDVSSRITSCPLQPQSGSKAAAFTEAFLGSSLQRPGNHDLNNLLTHKAVILGYARPKKQKTKRSSKRAKGLTAQQKKALKVFQIRPEHQRLVWTAPVQPLPAGAASPRVVSSAGTSSSCLCMTSGGGTSWTCAPDSNQHVVRSKCPSYVGLSGILLQEFKHVFKIITREDRLKVIPKRNSVFSVEVNGFVSHIYGSRFEQRASERSAKKFKVHGSIDL</sequence>
<comment type="function">
    <text evidence="1">Component of ribonuclease P, a ribonucleoprotein complex that generates mature tRNA molecules by cleaving their 5'-ends.</text>
</comment>
<reference evidence="6 7" key="2">
    <citation type="submission" date="2017-04" db="EMBL/GenBank/DDBJ databases">
        <title>CpG methylation of centromeres and impact of large insertions on vertebrate speciation.</title>
        <authorList>
            <person name="Ichikawa K."/>
            <person name="Yoshimura J."/>
            <person name="Morishita S."/>
        </authorList>
    </citation>
    <scope>NUCLEOTIDE SEQUENCE</scope>
    <source>
        <strain evidence="6 7">HSOK</strain>
    </source>
</reference>
<evidence type="ECO:0000256" key="2">
    <source>
        <dbReference type="ARBA" id="ARBA00004123"/>
    </source>
</evidence>
<organism evidence="6 7">
    <name type="scientific">Oryzias latipes</name>
    <name type="common">Japanese rice fish</name>
    <name type="synonym">Japanese killifish</name>
    <dbReference type="NCBI Taxonomy" id="8090"/>
    <lineage>
        <taxon>Eukaryota</taxon>
        <taxon>Metazoa</taxon>
        <taxon>Chordata</taxon>
        <taxon>Craniata</taxon>
        <taxon>Vertebrata</taxon>
        <taxon>Euteleostomi</taxon>
        <taxon>Actinopterygii</taxon>
        <taxon>Neopterygii</taxon>
        <taxon>Teleostei</taxon>
        <taxon>Neoteleostei</taxon>
        <taxon>Acanthomorphata</taxon>
        <taxon>Ovalentaria</taxon>
        <taxon>Atherinomorphae</taxon>
        <taxon>Beloniformes</taxon>
        <taxon>Adrianichthyidae</taxon>
        <taxon>Oryziinae</taxon>
        <taxon>Oryzias</taxon>
    </lineage>
</organism>
<dbReference type="GO" id="GO:0000172">
    <property type="term" value="C:ribonuclease MRP complex"/>
    <property type="evidence" value="ECO:0007669"/>
    <property type="project" value="InterPro"/>
</dbReference>
<comment type="subcellular location">
    <subcellularLocation>
        <location evidence="2">Nucleus</location>
    </subcellularLocation>
</comment>
<evidence type="ECO:0000313" key="7">
    <source>
        <dbReference type="Proteomes" id="UP000265200"/>
    </source>
</evidence>
<dbReference type="InterPro" id="IPR002730">
    <property type="entry name" value="Rpp29/RNP1"/>
</dbReference>
<dbReference type="PANTHER" id="PTHR13348">
    <property type="entry name" value="RIBONUCLEASE P SUBUNIT P29"/>
    <property type="match status" value="1"/>
</dbReference>
<evidence type="ECO:0000256" key="1">
    <source>
        <dbReference type="ARBA" id="ARBA00002435"/>
    </source>
</evidence>
<dbReference type="Pfam" id="PF01868">
    <property type="entry name" value="RNase_P-MRP_p29"/>
    <property type="match status" value="1"/>
</dbReference>
<dbReference type="Gene3D" id="2.30.30.210">
    <property type="entry name" value="Ribonuclease P/MRP, subunit p29"/>
    <property type="match status" value="1"/>
</dbReference>
<reference key="1">
    <citation type="journal article" date="2007" name="Nature">
        <title>The medaka draft genome and insights into vertebrate genome evolution.</title>
        <authorList>
            <person name="Kasahara M."/>
            <person name="Naruse K."/>
            <person name="Sasaki S."/>
            <person name="Nakatani Y."/>
            <person name="Qu W."/>
            <person name="Ahsan B."/>
            <person name="Yamada T."/>
            <person name="Nagayasu Y."/>
            <person name="Doi K."/>
            <person name="Kasai Y."/>
            <person name="Jindo T."/>
            <person name="Kobayashi D."/>
            <person name="Shimada A."/>
            <person name="Toyoda A."/>
            <person name="Kuroki Y."/>
            <person name="Fujiyama A."/>
            <person name="Sasaki T."/>
            <person name="Shimizu A."/>
            <person name="Asakawa S."/>
            <person name="Shimizu N."/>
            <person name="Hashimoto S."/>
            <person name="Yang J."/>
            <person name="Lee Y."/>
            <person name="Matsushima K."/>
            <person name="Sugano S."/>
            <person name="Sakaizumi M."/>
            <person name="Narita T."/>
            <person name="Ohishi K."/>
            <person name="Haga S."/>
            <person name="Ohta F."/>
            <person name="Nomoto H."/>
            <person name="Nogata K."/>
            <person name="Morishita T."/>
            <person name="Endo T."/>
            <person name="Shin-I T."/>
            <person name="Takeda H."/>
            <person name="Morishita S."/>
            <person name="Kohara Y."/>
        </authorList>
    </citation>
    <scope>NUCLEOTIDE SEQUENCE [LARGE SCALE GENOMIC DNA]</scope>
    <source>
        <strain>Hd-rR</strain>
    </source>
</reference>
<dbReference type="InterPro" id="IPR016848">
    <property type="entry name" value="RNase_P/MRP_Rpp29-subunit"/>
</dbReference>
<dbReference type="InterPro" id="IPR023534">
    <property type="entry name" value="Rof/RNase_P-like"/>
</dbReference>
<reference evidence="6" key="4">
    <citation type="submission" date="2025-09" db="UniProtKB">
        <authorList>
            <consortium name="Ensembl"/>
        </authorList>
    </citation>
    <scope>IDENTIFICATION</scope>
    <source>
        <strain evidence="6">HSOK</strain>
    </source>
</reference>
<protein>
    <recommendedName>
        <fullName evidence="4">Ribonuclease P protein subunit p29</fullName>
    </recommendedName>
</protein>
<evidence type="ECO:0000256" key="4">
    <source>
        <dbReference type="ARBA" id="ARBA00016225"/>
    </source>
</evidence>
<dbReference type="GO" id="GO:0005634">
    <property type="term" value="C:nucleus"/>
    <property type="evidence" value="ECO:0007669"/>
    <property type="project" value="UniProtKB-SubCell"/>
</dbReference>
<comment type="subunit">
    <text evidence="5">Component of nuclear RNase P and RNase MRP ribonucleoproteins. RNase P consists of a catalytic RNA moiety and 10 different protein chains; POP1, POP4, POP5, POP7, RPP14, RPP21, RPP25, RPP30, RPP38 and RPP40. Within the RNase P complex, POP1, POP7 and RPP25 form the 'finger' subcomplex, POP5, RPP14, RPP40 and homodimeric RPP30 form the 'palm' subcomplex, and RPP21, POP4 and RPP38 form the 'wrist' subcomplex. All subunits of the RNase P complex interact with the catalytic RNA. Several subunits of RNase P are also part of the RNase MRP complex. RNase MRP consists of a catalytic RNA moiety and about 8 protein subunits; POP1, POP7, RPP25, RPP30, RPP38, RPP40 and possibly also POP4 and POP5.</text>
</comment>
<dbReference type="AlphaFoldDB" id="A0A3P9HST7"/>
<comment type="similarity">
    <text evidence="3">Belongs to the eukaryotic/archaeal RNase P protein component 1 family.</text>
</comment>
<evidence type="ECO:0000313" key="6">
    <source>
        <dbReference type="Ensembl" id="ENSORLP00015010808.1"/>
    </source>
</evidence>